<dbReference type="AlphaFoldDB" id="A0A8J4E2E2"/>
<keyword evidence="1" id="KW-0472">Membrane</keyword>
<sequence length="191" mass="20304">MTDTTVPARASLTQRWPTGLALVSAVAAIVLLDHTVEQFGPLVVTMAGIYLLTYALGPPLTVWPAFVALSIVFGVLRALDDLDALPADPAVVMTGVVVLLWLWTVLRRRFTDGSTFRLQTAGLVGFGAVTLLCAAIAPRWGLALAGIGWLAHGAWDAYHFATNKVVHRTYAEFCGVIDVVVGPALIVVALV</sequence>
<evidence type="ECO:0000313" key="3">
    <source>
        <dbReference type="Proteomes" id="UP000612585"/>
    </source>
</evidence>
<keyword evidence="1" id="KW-0812">Transmembrane</keyword>
<accession>A0A8J4E2E2</accession>
<protein>
    <submittedName>
        <fullName evidence="2">Uncharacterized protein</fullName>
    </submittedName>
</protein>
<reference evidence="2" key="1">
    <citation type="submission" date="2021-01" db="EMBL/GenBank/DDBJ databases">
        <title>Whole genome shotgun sequence of Virgisporangium aurantiacum NBRC 16421.</title>
        <authorList>
            <person name="Komaki H."/>
            <person name="Tamura T."/>
        </authorList>
    </citation>
    <scope>NUCLEOTIDE SEQUENCE</scope>
    <source>
        <strain evidence="2">NBRC 16421</strain>
    </source>
</reference>
<feature type="transmembrane region" description="Helical" evidence="1">
    <location>
        <begin position="118"/>
        <end position="137"/>
    </location>
</feature>
<keyword evidence="1" id="KW-1133">Transmembrane helix</keyword>
<proteinExistence type="predicted"/>
<organism evidence="2 3">
    <name type="scientific">Virgisporangium aurantiacum</name>
    <dbReference type="NCBI Taxonomy" id="175570"/>
    <lineage>
        <taxon>Bacteria</taxon>
        <taxon>Bacillati</taxon>
        <taxon>Actinomycetota</taxon>
        <taxon>Actinomycetes</taxon>
        <taxon>Micromonosporales</taxon>
        <taxon>Micromonosporaceae</taxon>
        <taxon>Virgisporangium</taxon>
    </lineage>
</organism>
<dbReference type="EMBL" id="BOPG01000043">
    <property type="protein sequence ID" value="GIJ58899.1"/>
    <property type="molecule type" value="Genomic_DNA"/>
</dbReference>
<feature type="transmembrane region" description="Helical" evidence="1">
    <location>
        <begin position="85"/>
        <end position="106"/>
    </location>
</feature>
<keyword evidence="3" id="KW-1185">Reference proteome</keyword>
<feature type="transmembrane region" description="Helical" evidence="1">
    <location>
        <begin position="12"/>
        <end position="32"/>
    </location>
</feature>
<feature type="transmembrane region" description="Helical" evidence="1">
    <location>
        <begin position="62"/>
        <end position="79"/>
    </location>
</feature>
<name>A0A8J4E2E2_9ACTN</name>
<gene>
    <name evidence="2" type="ORF">Vau01_064150</name>
</gene>
<evidence type="ECO:0000313" key="2">
    <source>
        <dbReference type="EMBL" id="GIJ58899.1"/>
    </source>
</evidence>
<feature type="transmembrane region" description="Helical" evidence="1">
    <location>
        <begin position="173"/>
        <end position="190"/>
    </location>
</feature>
<dbReference type="Proteomes" id="UP000612585">
    <property type="component" value="Unassembled WGS sequence"/>
</dbReference>
<dbReference type="RefSeq" id="WP_204000334.1">
    <property type="nucleotide sequence ID" value="NZ_BOPG01000043.1"/>
</dbReference>
<comment type="caution">
    <text evidence="2">The sequence shown here is derived from an EMBL/GenBank/DDBJ whole genome shotgun (WGS) entry which is preliminary data.</text>
</comment>
<evidence type="ECO:0000256" key="1">
    <source>
        <dbReference type="SAM" id="Phobius"/>
    </source>
</evidence>